<keyword evidence="1" id="KW-0802">TPR repeat</keyword>
<dbReference type="Pfam" id="PF25800">
    <property type="entry name" value="FimV_N"/>
    <property type="match status" value="1"/>
</dbReference>
<feature type="region of interest" description="Disordered" evidence="3">
    <location>
        <begin position="798"/>
        <end position="952"/>
    </location>
</feature>
<dbReference type="Gene3D" id="1.20.58.2200">
    <property type="match status" value="1"/>
</dbReference>
<proteinExistence type="predicted"/>
<dbReference type="SUPFAM" id="SSF48452">
    <property type="entry name" value="TPR-like"/>
    <property type="match status" value="1"/>
</dbReference>
<dbReference type="InterPro" id="IPR057840">
    <property type="entry name" value="FimV_N"/>
</dbReference>
<dbReference type="Gene3D" id="1.25.40.10">
    <property type="entry name" value="Tetratricopeptide repeat domain"/>
    <property type="match status" value="1"/>
</dbReference>
<feature type="compositionally biased region" description="Low complexity" evidence="3">
    <location>
        <begin position="160"/>
        <end position="175"/>
    </location>
</feature>
<feature type="region of interest" description="Disordered" evidence="3">
    <location>
        <begin position="595"/>
        <end position="619"/>
    </location>
</feature>
<organism evidence="5 6">
    <name type="scientific">Thiohalocapsa marina</name>
    <dbReference type="NCBI Taxonomy" id="424902"/>
    <lineage>
        <taxon>Bacteria</taxon>
        <taxon>Pseudomonadati</taxon>
        <taxon>Pseudomonadota</taxon>
        <taxon>Gammaproteobacteria</taxon>
        <taxon>Chromatiales</taxon>
        <taxon>Chromatiaceae</taxon>
        <taxon>Thiohalocapsa</taxon>
    </lineage>
</organism>
<dbReference type="InterPro" id="IPR038440">
    <property type="entry name" value="FimV_C_sf"/>
</dbReference>
<evidence type="ECO:0000256" key="1">
    <source>
        <dbReference type="PROSITE-ProRule" id="PRU00339"/>
    </source>
</evidence>
<dbReference type="InterPro" id="IPR019734">
    <property type="entry name" value="TPR_rpt"/>
</dbReference>
<feature type="compositionally biased region" description="Basic and acidic residues" evidence="3">
    <location>
        <begin position="541"/>
        <end position="551"/>
    </location>
</feature>
<feature type="region of interest" description="Disordered" evidence="3">
    <location>
        <begin position="131"/>
        <end position="185"/>
    </location>
</feature>
<keyword evidence="2" id="KW-0175">Coiled coil</keyword>
<dbReference type="InterPro" id="IPR020011">
    <property type="entry name" value="FimV_C"/>
</dbReference>
<evidence type="ECO:0000259" key="4">
    <source>
        <dbReference type="Pfam" id="PF25800"/>
    </source>
</evidence>
<dbReference type="InterPro" id="IPR011990">
    <property type="entry name" value="TPR-like_helical_dom_sf"/>
</dbReference>
<dbReference type="AlphaFoldDB" id="A0A5M8FT88"/>
<dbReference type="EMBL" id="VWXX01000003">
    <property type="protein sequence ID" value="KAA6187008.1"/>
    <property type="molecule type" value="Genomic_DNA"/>
</dbReference>
<feature type="compositionally biased region" description="Low complexity" evidence="3">
    <location>
        <begin position="461"/>
        <end position="479"/>
    </location>
</feature>
<feature type="region of interest" description="Disordered" evidence="3">
    <location>
        <begin position="535"/>
        <end position="567"/>
    </location>
</feature>
<evidence type="ECO:0000256" key="3">
    <source>
        <dbReference type="SAM" id="MobiDB-lite"/>
    </source>
</evidence>
<evidence type="ECO:0000313" key="6">
    <source>
        <dbReference type="Proteomes" id="UP000322981"/>
    </source>
</evidence>
<protein>
    <recommendedName>
        <fullName evidence="4">FimV N-terminal domain-containing protein</fullName>
    </recommendedName>
</protein>
<dbReference type="InterPro" id="IPR020012">
    <property type="entry name" value="LysM_FimV"/>
</dbReference>
<feature type="coiled-coil region" evidence="2">
    <location>
        <begin position="388"/>
        <end position="429"/>
    </location>
</feature>
<name>A0A5M8FT88_9GAMM</name>
<feature type="compositionally biased region" description="Low complexity" evidence="3">
    <location>
        <begin position="322"/>
        <end position="349"/>
    </location>
</feature>
<dbReference type="RefSeq" id="WP_150090547.1">
    <property type="nucleotide sequence ID" value="NZ_VWXX01000003.1"/>
</dbReference>
<gene>
    <name evidence="5" type="ORF">F2Q65_03720</name>
</gene>
<reference evidence="5 6" key="1">
    <citation type="submission" date="2019-09" db="EMBL/GenBank/DDBJ databases">
        <title>Whole-genome sequence of the purple sulfur bacterium Thiohalocapsa marina DSM 19078.</title>
        <authorList>
            <person name="Kyndt J.A."/>
            <person name="Meyer T.E."/>
        </authorList>
    </citation>
    <scope>NUCLEOTIDE SEQUENCE [LARGE SCALE GENOMIC DNA]</scope>
    <source>
        <strain evidence="5 6">DSM 19078</strain>
    </source>
</reference>
<sequence>MRGTLTGALLGILLLQWGGAHALGVSALRTRSALNQPFQAEIDLRDISSEELDAVKVRLASAEAFDKAGIDRPYFLTRLAFTATTSAAGQPIIQVSSREPIREPFLDFLLEVIWPDGRLVRQYTVLLDPPDASRPAVPQISQPRLGTAPRQQPPLAVPNAQPLSAQPASDQSSSDRTATALVRKRPVLPPQAATIPFPLEYGPVPRGVGLLRLAQRLVPDGATVEQTTLALYRNNPHAFANGDIDRLKSGARLRIPSAEALFAVDATTAERQLQDVFAGRPLPPVPIPGAVLPPVTPPVPAVAPDSPAAELRIAAAPPPEVAPEAMPEAAPEAQTTAAPESTPEAALELPPRRPAGDDAPGADTAVGEPMADSDQGLLEDLLLLREVSEANRQEAAELRVRVRDLESQLQDIRQLVELRNDQLARLEALVAGDVATPSQAITEPDSRPASDAASQPGSTLAATSEPASEPASEPVAEPALTPPPAAPPAPPAAQGGLLDAVLDFLARLPLWAKLAAVAALAGGLLFNQRRRQQAEAQATEKAAKGGGDKKAPKAGRQQAPEPGAKAPAGAAFERLLQRMRGRLQAFVAALRQRLPGSSRRAAQDRDREPSLAPVGEAAGTVSSLEPELGAADAVVGGAASAATAAIGAPISGPAESDEVLEAGLPPEAPPEETFAVLSGQVETEETDVLAEADIYILYGRYRDAVEVLEQALQLTPARVELKYKLAEALRADGDDVALADLMQRMQADGDDAADPAAWARLGRARDDMGPSGPEAPAFATEEEDLDLDLEALDRLTQQAESGGKPRLQPASPPPVQVGEADLGPDDLSLPELSLPDLNLPDSNPPESNPPESKETALNELTLDEPALNAPDLSLPEPVLPTPGDPGTQPPTGLQAPAVEPASEADSPPEALDLELNLRLDVEPGLSDDSAPSTSQPARPEPASPFATDGDALDAPAMKLDLARAYLEMDDADAARTLLAEVRADGNAEQQAQAQALLEQLG</sequence>
<dbReference type="NCBIfam" id="TIGR03504">
    <property type="entry name" value="FimV_Cterm"/>
    <property type="match status" value="1"/>
</dbReference>
<dbReference type="OrthoDB" id="5298707at2"/>
<feature type="compositionally biased region" description="Pro residues" evidence="3">
    <location>
        <begin position="480"/>
        <end position="491"/>
    </location>
</feature>
<feature type="repeat" description="TPR" evidence="1">
    <location>
        <begin position="685"/>
        <end position="718"/>
    </location>
</feature>
<feature type="domain" description="FimV N-terminal" evidence="4">
    <location>
        <begin position="23"/>
        <end position="130"/>
    </location>
</feature>
<dbReference type="PROSITE" id="PS50005">
    <property type="entry name" value="TPR"/>
    <property type="match status" value="1"/>
</dbReference>
<comment type="caution">
    <text evidence="5">The sequence shown here is derived from an EMBL/GenBank/DDBJ whole genome shotgun (WGS) entry which is preliminary data.</text>
</comment>
<keyword evidence="6" id="KW-1185">Reference proteome</keyword>
<feature type="region of interest" description="Disordered" evidence="3">
    <location>
        <begin position="319"/>
        <end position="371"/>
    </location>
</feature>
<accession>A0A5M8FT88</accession>
<evidence type="ECO:0000313" key="5">
    <source>
        <dbReference type="EMBL" id="KAA6187008.1"/>
    </source>
</evidence>
<dbReference type="NCBIfam" id="TIGR03505">
    <property type="entry name" value="FimV_core"/>
    <property type="match status" value="1"/>
</dbReference>
<dbReference type="Proteomes" id="UP000322981">
    <property type="component" value="Unassembled WGS sequence"/>
</dbReference>
<feature type="compositionally biased region" description="Low complexity" evidence="3">
    <location>
        <begin position="825"/>
        <end position="841"/>
    </location>
</feature>
<feature type="region of interest" description="Disordered" evidence="3">
    <location>
        <begin position="437"/>
        <end position="492"/>
    </location>
</feature>
<evidence type="ECO:0000256" key="2">
    <source>
        <dbReference type="SAM" id="Coils"/>
    </source>
</evidence>